<evidence type="ECO:0000256" key="2">
    <source>
        <dbReference type="ARBA" id="ARBA00023015"/>
    </source>
</evidence>
<keyword evidence="3" id="KW-0238">DNA-binding</keyword>
<dbReference type="InterPro" id="IPR037171">
    <property type="entry name" value="NagB/RpiA_transferase-like"/>
</dbReference>
<name>A0A1H7M4P4_9GAMM</name>
<accession>A0A1H7M4P4</accession>
<dbReference type="GO" id="GO:0003700">
    <property type="term" value="F:DNA-binding transcription factor activity"/>
    <property type="evidence" value="ECO:0007669"/>
    <property type="project" value="InterPro"/>
</dbReference>
<dbReference type="InterPro" id="IPR036390">
    <property type="entry name" value="WH_DNA-bd_sf"/>
</dbReference>
<dbReference type="PANTHER" id="PTHR34294:SF1">
    <property type="entry name" value="TRANSCRIPTIONAL REGULATOR LSRR"/>
    <property type="match status" value="1"/>
</dbReference>
<keyword evidence="2" id="KW-0805">Transcription regulation</keyword>
<sequence length="318" mass="34698">MAELTKSETLIVKAASLYYMTGLTQEQIAKQFGVSRPTVVRMLKKAVDEGYVEIRMTKKLPHTMELETQLQAKYAESQLNHIIVVENDGDIEDAKIAVGIAVAEYLEQNLKKDHILGIGWSSTLSHIPKYVKNLKASPHRVVQLGGYLQGLGTANAQNISIQLGNVLNTPVETIPAPVLLENSMVCQALLKDISVANTMKWVTNCNIGLVGIGVATKQSSLVQAGYLKEIEVEEVNKQGAEGEILSHYFDKNGKELVTPWSERMVSVDLETLKNINNLIGVAAGKDKANAVNSVIKSNIIDTLVIDVALAEALYALTF</sequence>
<dbReference type="Proteomes" id="UP000199297">
    <property type="component" value="Unassembled WGS sequence"/>
</dbReference>
<feature type="domain" description="Sugar-binding" evidence="5">
    <location>
        <begin position="61"/>
        <end position="313"/>
    </location>
</feature>
<dbReference type="InterPro" id="IPR007324">
    <property type="entry name" value="Sugar-bd_dom_put"/>
</dbReference>
<evidence type="ECO:0000259" key="5">
    <source>
        <dbReference type="Pfam" id="PF04198"/>
    </source>
</evidence>
<dbReference type="InterPro" id="IPR051054">
    <property type="entry name" value="SorC_transcr_regulators"/>
</dbReference>
<evidence type="ECO:0000256" key="4">
    <source>
        <dbReference type="ARBA" id="ARBA00023163"/>
    </source>
</evidence>
<dbReference type="GO" id="GO:0003677">
    <property type="term" value="F:DNA binding"/>
    <property type="evidence" value="ECO:0007669"/>
    <property type="project" value="UniProtKB-KW"/>
</dbReference>
<evidence type="ECO:0000256" key="3">
    <source>
        <dbReference type="ARBA" id="ARBA00023125"/>
    </source>
</evidence>
<dbReference type="SUPFAM" id="SSF100950">
    <property type="entry name" value="NagB/RpiA/CoA transferase-like"/>
    <property type="match status" value="1"/>
</dbReference>
<dbReference type="Pfam" id="PF04198">
    <property type="entry name" value="Sugar-bind"/>
    <property type="match status" value="1"/>
</dbReference>
<feature type="domain" description="HTH marR-type" evidence="6">
    <location>
        <begin position="18"/>
        <end position="55"/>
    </location>
</feature>
<organism evidence="7 8">
    <name type="scientific">Colwellia chukchiensis</name>
    <dbReference type="NCBI Taxonomy" id="641665"/>
    <lineage>
        <taxon>Bacteria</taxon>
        <taxon>Pseudomonadati</taxon>
        <taxon>Pseudomonadota</taxon>
        <taxon>Gammaproteobacteria</taxon>
        <taxon>Alteromonadales</taxon>
        <taxon>Colwelliaceae</taxon>
        <taxon>Colwellia</taxon>
    </lineage>
</organism>
<dbReference type="Gene3D" id="3.40.50.1360">
    <property type="match status" value="1"/>
</dbReference>
<keyword evidence="8" id="KW-1185">Reference proteome</keyword>
<gene>
    <name evidence="7" type="ORF">SAMN05216262_10575</name>
</gene>
<evidence type="ECO:0000259" key="6">
    <source>
        <dbReference type="Pfam" id="PF12802"/>
    </source>
</evidence>
<dbReference type="SUPFAM" id="SSF46785">
    <property type="entry name" value="Winged helix' DNA-binding domain"/>
    <property type="match status" value="1"/>
</dbReference>
<dbReference type="Gene3D" id="1.10.10.60">
    <property type="entry name" value="Homeodomain-like"/>
    <property type="match status" value="1"/>
</dbReference>
<dbReference type="STRING" id="641665.GCA_002104455_03101"/>
<evidence type="ECO:0000256" key="1">
    <source>
        <dbReference type="ARBA" id="ARBA00010466"/>
    </source>
</evidence>
<dbReference type="Pfam" id="PF12802">
    <property type="entry name" value="MarR_2"/>
    <property type="match status" value="1"/>
</dbReference>
<dbReference type="PANTHER" id="PTHR34294">
    <property type="entry name" value="TRANSCRIPTIONAL REGULATOR-RELATED"/>
    <property type="match status" value="1"/>
</dbReference>
<evidence type="ECO:0000313" key="8">
    <source>
        <dbReference type="Proteomes" id="UP000199297"/>
    </source>
</evidence>
<dbReference type="InterPro" id="IPR000835">
    <property type="entry name" value="HTH_MarR-typ"/>
</dbReference>
<dbReference type="RefSeq" id="WP_085284616.1">
    <property type="nucleotide sequence ID" value="NZ_FOBI01000005.1"/>
</dbReference>
<keyword evidence="4" id="KW-0804">Transcription</keyword>
<evidence type="ECO:0000313" key="7">
    <source>
        <dbReference type="EMBL" id="SEL05695.1"/>
    </source>
</evidence>
<dbReference type="GO" id="GO:0030246">
    <property type="term" value="F:carbohydrate binding"/>
    <property type="evidence" value="ECO:0007669"/>
    <property type="project" value="InterPro"/>
</dbReference>
<reference evidence="8" key="1">
    <citation type="submission" date="2016-10" db="EMBL/GenBank/DDBJ databases">
        <authorList>
            <person name="Varghese N."/>
            <person name="Submissions S."/>
        </authorList>
    </citation>
    <scope>NUCLEOTIDE SEQUENCE [LARGE SCALE GENOMIC DNA]</scope>
    <source>
        <strain evidence="8">CGMCC 1.9127</strain>
    </source>
</reference>
<protein>
    <submittedName>
        <fullName evidence="7">Lsr operon transcriptional repressor</fullName>
    </submittedName>
</protein>
<dbReference type="AlphaFoldDB" id="A0A1H7M4P4"/>
<dbReference type="OrthoDB" id="7065657at2"/>
<dbReference type="EMBL" id="FOBI01000005">
    <property type="protein sequence ID" value="SEL05695.1"/>
    <property type="molecule type" value="Genomic_DNA"/>
</dbReference>
<comment type="similarity">
    <text evidence="1">Belongs to the SorC transcriptional regulatory family.</text>
</comment>
<proteinExistence type="inferred from homology"/>